<evidence type="ECO:0000256" key="7">
    <source>
        <dbReference type="ARBA" id="ARBA00019179"/>
    </source>
</evidence>
<dbReference type="InterPro" id="IPR022898">
    <property type="entry name" value="RNase_HII"/>
</dbReference>
<comment type="function">
    <text evidence="3 14 16">Endonuclease that specifically degrades the RNA of RNA-DNA hybrids.</text>
</comment>
<protein>
    <recommendedName>
        <fullName evidence="7 14">Ribonuclease HII</fullName>
        <shortName evidence="14">RNase HII</shortName>
        <ecNumber evidence="6 14">3.1.26.4</ecNumber>
    </recommendedName>
</protein>
<comment type="cofactor">
    <cofactor evidence="2">
        <name>Mg(2+)</name>
        <dbReference type="ChEBI" id="CHEBI:18420"/>
    </cofactor>
</comment>
<dbReference type="PANTHER" id="PTHR10954:SF18">
    <property type="entry name" value="RIBONUCLEASE HII"/>
    <property type="match status" value="1"/>
</dbReference>
<reference evidence="19" key="1">
    <citation type="journal article" date="2019" name="Int. J. Syst. Evol. Microbiol.">
        <title>The Global Catalogue of Microorganisms (GCM) 10K type strain sequencing project: providing services to taxonomists for standard genome sequencing and annotation.</title>
        <authorList>
            <consortium name="The Broad Institute Genomics Platform"/>
            <consortium name="The Broad Institute Genome Sequencing Center for Infectious Disease"/>
            <person name="Wu L."/>
            <person name="Ma J."/>
        </authorList>
    </citation>
    <scope>NUCLEOTIDE SEQUENCE [LARGE SCALE GENOMIC DNA]</scope>
    <source>
        <strain evidence="19">JCM 18204</strain>
    </source>
</reference>
<evidence type="ECO:0000256" key="15">
    <source>
        <dbReference type="PROSITE-ProRule" id="PRU01319"/>
    </source>
</evidence>
<dbReference type="NCBIfam" id="NF000596">
    <property type="entry name" value="PRK00015.1-4"/>
    <property type="match status" value="1"/>
</dbReference>
<dbReference type="CDD" id="cd07182">
    <property type="entry name" value="RNase_HII_bacteria_HII_like"/>
    <property type="match status" value="1"/>
</dbReference>
<sequence>MSRRKAPRDAGPGALFEDPLAALARARPLRIAGVDEAGRGPLAGPVSVAAVILDPARPIMGLDDSKKLSEAAREALYPQIVERALAWRIEFVERDEIDGLNILQATLTGMRRALQALSPAADLARIDGNRLPKDLPCAAEALIGGDAIEPAIMAASILAKVARDRRMQELHARYPLYGFDRHKGYPSPAHVSALMTHGPCPEHRRSYAPVRAACERHGRT</sequence>
<keyword evidence="12 14" id="KW-0378">Hydrolase</keyword>
<comment type="cofactor">
    <cofactor evidence="14 15">
        <name>Mn(2+)</name>
        <dbReference type="ChEBI" id="CHEBI:29035"/>
    </cofactor>
    <cofactor evidence="14 15">
        <name>Mg(2+)</name>
        <dbReference type="ChEBI" id="CHEBI:18420"/>
    </cofactor>
    <text evidence="14 15">Manganese or magnesium. Binds 1 divalent metal ion per monomer in the absence of substrate. May bind a second metal ion after substrate binding.</text>
</comment>
<dbReference type="HAMAP" id="MF_00052_B">
    <property type="entry name" value="RNase_HII_B"/>
    <property type="match status" value="1"/>
</dbReference>
<evidence type="ECO:0000256" key="16">
    <source>
        <dbReference type="RuleBase" id="RU003515"/>
    </source>
</evidence>
<dbReference type="PROSITE" id="PS51975">
    <property type="entry name" value="RNASE_H_2"/>
    <property type="match status" value="1"/>
</dbReference>
<keyword evidence="9 14" id="KW-0540">Nuclease</keyword>
<dbReference type="InterPro" id="IPR024567">
    <property type="entry name" value="RNase_HII/HIII_dom"/>
</dbReference>
<dbReference type="RefSeq" id="WP_425562620.1">
    <property type="nucleotide sequence ID" value="NZ_BAABJE010000001.1"/>
</dbReference>
<keyword evidence="13 14" id="KW-0464">Manganese</keyword>
<keyword evidence="19" id="KW-1185">Reference proteome</keyword>
<name>A0ABP9ANQ0_9GAMM</name>
<comment type="catalytic activity">
    <reaction evidence="1 14 15 16">
        <text>Endonucleolytic cleavage to 5'-phosphomonoester.</text>
        <dbReference type="EC" id="3.1.26.4"/>
    </reaction>
</comment>
<evidence type="ECO:0000256" key="2">
    <source>
        <dbReference type="ARBA" id="ARBA00001946"/>
    </source>
</evidence>
<evidence type="ECO:0000256" key="14">
    <source>
        <dbReference type="HAMAP-Rule" id="MF_00052"/>
    </source>
</evidence>
<dbReference type="Proteomes" id="UP001499959">
    <property type="component" value="Unassembled WGS sequence"/>
</dbReference>
<evidence type="ECO:0000256" key="8">
    <source>
        <dbReference type="ARBA" id="ARBA00022490"/>
    </source>
</evidence>
<evidence type="ECO:0000256" key="10">
    <source>
        <dbReference type="ARBA" id="ARBA00022723"/>
    </source>
</evidence>
<comment type="subcellular location">
    <subcellularLocation>
        <location evidence="4 14">Cytoplasm</location>
    </subcellularLocation>
</comment>
<dbReference type="InterPro" id="IPR001352">
    <property type="entry name" value="RNase_HII/HIII"/>
</dbReference>
<evidence type="ECO:0000256" key="6">
    <source>
        <dbReference type="ARBA" id="ARBA00012180"/>
    </source>
</evidence>
<organism evidence="18 19">
    <name type="scientific">Lysobacter hankyongensis</name>
    <dbReference type="NCBI Taxonomy" id="1176535"/>
    <lineage>
        <taxon>Bacteria</taxon>
        <taxon>Pseudomonadati</taxon>
        <taxon>Pseudomonadota</taxon>
        <taxon>Gammaproteobacteria</taxon>
        <taxon>Lysobacterales</taxon>
        <taxon>Lysobacteraceae</taxon>
        <taxon>Lysobacter</taxon>
    </lineage>
</organism>
<dbReference type="EC" id="3.1.26.4" evidence="6 14"/>
<evidence type="ECO:0000256" key="3">
    <source>
        <dbReference type="ARBA" id="ARBA00004065"/>
    </source>
</evidence>
<evidence type="ECO:0000256" key="9">
    <source>
        <dbReference type="ARBA" id="ARBA00022722"/>
    </source>
</evidence>
<dbReference type="EMBL" id="BAABJE010000001">
    <property type="protein sequence ID" value="GAA4783677.1"/>
    <property type="molecule type" value="Genomic_DNA"/>
</dbReference>
<dbReference type="InterPro" id="IPR012337">
    <property type="entry name" value="RNaseH-like_sf"/>
</dbReference>
<feature type="binding site" evidence="14 15">
    <location>
        <position position="36"/>
    </location>
    <ligand>
        <name>a divalent metal cation</name>
        <dbReference type="ChEBI" id="CHEBI:60240"/>
    </ligand>
</feature>
<proteinExistence type="inferred from homology"/>
<evidence type="ECO:0000256" key="4">
    <source>
        <dbReference type="ARBA" id="ARBA00004496"/>
    </source>
</evidence>
<evidence type="ECO:0000259" key="17">
    <source>
        <dbReference type="PROSITE" id="PS51975"/>
    </source>
</evidence>
<comment type="caution">
    <text evidence="18">The sequence shown here is derived from an EMBL/GenBank/DDBJ whole genome shotgun (WGS) entry which is preliminary data.</text>
</comment>
<gene>
    <name evidence="14" type="primary">rnhB</name>
    <name evidence="18" type="ORF">GCM10023307_05450</name>
</gene>
<feature type="binding site" evidence="14 15">
    <location>
        <position position="35"/>
    </location>
    <ligand>
        <name>a divalent metal cation</name>
        <dbReference type="ChEBI" id="CHEBI:60240"/>
    </ligand>
</feature>
<evidence type="ECO:0000256" key="1">
    <source>
        <dbReference type="ARBA" id="ARBA00000077"/>
    </source>
</evidence>
<evidence type="ECO:0000256" key="11">
    <source>
        <dbReference type="ARBA" id="ARBA00022759"/>
    </source>
</evidence>
<evidence type="ECO:0000256" key="5">
    <source>
        <dbReference type="ARBA" id="ARBA00007383"/>
    </source>
</evidence>
<dbReference type="Gene3D" id="3.30.420.10">
    <property type="entry name" value="Ribonuclease H-like superfamily/Ribonuclease H"/>
    <property type="match status" value="1"/>
</dbReference>
<evidence type="ECO:0000313" key="18">
    <source>
        <dbReference type="EMBL" id="GAA4783677.1"/>
    </source>
</evidence>
<comment type="similarity">
    <text evidence="5 14 16">Belongs to the RNase HII family.</text>
</comment>
<dbReference type="PANTHER" id="PTHR10954">
    <property type="entry name" value="RIBONUCLEASE H2 SUBUNIT A"/>
    <property type="match status" value="1"/>
</dbReference>
<evidence type="ECO:0000256" key="12">
    <source>
        <dbReference type="ARBA" id="ARBA00022801"/>
    </source>
</evidence>
<accession>A0ABP9ANQ0</accession>
<feature type="binding site" evidence="14 15">
    <location>
        <position position="127"/>
    </location>
    <ligand>
        <name>a divalent metal cation</name>
        <dbReference type="ChEBI" id="CHEBI:60240"/>
    </ligand>
</feature>
<dbReference type="NCBIfam" id="NF000595">
    <property type="entry name" value="PRK00015.1-3"/>
    <property type="match status" value="1"/>
</dbReference>
<dbReference type="SUPFAM" id="SSF53098">
    <property type="entry name" value="Ribonuclease H-like"/>
    <property type="match status" value="1"/>
</dbReference>
<evidence type="ECO:0000313" key="19">
    <source>
        <dbReference type="Proteomes" id="UP001499959"/>
    </source>
</evidence>
<feature type="domain" description="RNase H type-2" evidence="17">
    <location>
        <begin position="29"/>
        <end position="219"/>
    </location>
</feature>
<dbReference type="Pfam" id="PF01351">
    <property type="entry name" value="RNase_HII"/>
    <property type="match status" value="1"/>
</dbReference>
<dbReference type="InterPro" id="IPR036397">
    <property type="entry name" value="RNaseH_sf"/>
</dbReference>
<keyword evidence="10 14" id="KW-0479">Metal-binding</keyword>
<evidence type="ECO:0000256" key="13">
    <source>
        <dbReference type="ARBA" id="ARBA00023211"/>
    </source>
</evidence>
<keyword evidence="11 14" id="KW-0255">Endonuclease</keyword>
<keyword evidence="8 14" id="KW-0963">Cytoplasm</keyword>